<gene>
    <name evidence="1" type="ORF">SAMN02982922_5328</name>
</gene>
<dbReference type="RefSeq" id="WP_280174850.1">
    <property type="nucleotide sequence ID" value="NZ_FXBL01000004.1"/>
</dbReference>
<sequence>MRKVEFLIAGVRKAERDYLRNIFQDVKRLSQMIPDDLGRWGIP</sequence>
<dbReference type="EMBL" id="FXBL01000004">
    <property type="protein sequence ID" value="SMH55362.1"/>
    <property type="molecule type" value="Genomic_DNA"/>
</dbReference>
<protein>
    <submittedName>
        <fullName evidence="1">Uncharacterized protein</fullName>
    </submittedName>
</protein>
<dbReference type="AlphaFoldDB" id="A0A1X7PUN5"/>
<proteinExistence type="predicted"/>
<dbReference type="Proteomes" id="UP000193083">
    <property type="component" value="Unassembled WGS sequence"/>
</dbReference>
<evidence type="ECO:0000313" key="2">
    <source>
        <dbReference type="Proteomes" id="UP000193083"/>
    </source>
</evidence>
<accession>A0A1X7PUN5</accession>
<reference evidence="1 2" key="1">
    <citation type="submission" date="2017-04" db="EMBL/GenBank/DDBJ databases">
        <authorList>
            <person name="Afonso C.L."/>
            <person name="Miller P.J."/>
            <person name="Scott M.A."/>
            <person name="Spackman E."/>
            <person name="Goraichik I."/>
            <person name="Dimitrov K.M."/>
            <person name="Suarez D.L."/>
            <person name="Swayne D.E."/>
        </authorList>
    </citation>
    <scope>NUCLEOTIDE SEQUENCE [LARGE SCALE GENOMIC DNA]</scope>
    <source>
        <strain evidence="1 2">B5P</strain>
    </source>
</reference>
<keyword evidence="2" id="KW-1185">Reference proteome</keyword>
<name>A0A1X7PUN5_9HYPH</name>
<evidence type="ECO:0000313" key="1">
    <source>
        <dbReference type="EMBL" id="SMH55362.1"/>
    </source>
</evidence>
<organism evidence="1 2">
    <name type="scientific">Mesorhizobium australicum</name>
    <dbReference type="NCBI Taxonomy" id="536018"/>
    <lineage>
        <taxon>Bacteria</taxon>
        <taxon>Pseudomonadati</taxon>
        <taxon>Pseudomonadota</taxon>
        <taxon>Alphaproteobacteria</taxon>
        <taxon>Hyphomicrobiales</taxon>
        <taxon>Phyllobacteriaceae</taxon>
        <taxon>Mesorhizobium</taxon>
    </lineage>
</organism>